<keyword evidence="1" id="KW-0862">Zinc</keyword>
<evidence type="ECO:0000259" key="2">
    <source>
        <dbReference type="PROSITE" id="PS50158"/>
    </source>
</evidence>
<dbReference type="Gene3D" id="4.10.60.10">
    <property type="entry name" value="Zinc finger, CCHC-type"/>
    <property type="match status" value="1"/>
</dbReference>
<reference evidence="3" key="1">
    <citation type="journal article" date="2020" name="Cell">
        <title>Large-Scale Comparative Analyses of Tick Genomes Elucidate Their Genetic Diversity and Vector Capacities.</title>
        <authorList>
            <consortium name="Tick Genome and Microbiome Consortium (TIGMIC)"/>
            <person name="Jia N."/>
            <person name="Wang J."/>
            <person name="Shi W."/>
            <person name="Du L."/>
            <person name="Sun Y."/>
            <person name="Zhan W."/>
            <person name="Jiang J.F."/>
            <person name="Wang Q."/>
            <person name="Zhang B."/>
            <person name="Ji P."/>
            <person name="Bell-Sakyi L."/>
            <person name="Cui X.M."/>
            <person name="Yuan T.T."/>
            <person name="Jiang B.G."/>
            <person name="Yang W.F."/>
            <person name="Lam T.T."/>
            <person name="Chang Q.C."/>
            <person name="Ding S.J."/>
            <person name="Wang X.J."/>
            <person name="Zhu J.G."/>
            <person name="Ruan X.D."/>
            <person name="Zhao L."/>
            <person name="Wei J.T."/>
            <person name="Ye R.Z."/>
            <person name="Que T.C."/>
            <person name="Du C.H."/>
            <person name="Zhou Y.H."/>
            <person name="Cheng J.X."/>
            <person name="Dai P.F."/>
            <person name="Guo W.B."/>
            <person name="Han X.H."/>
            <person name="Huang E.J."/>
            <person name="Li L.F."/>
            <person name="Wei W."/>
            <person name="Gao Y.C."/>
            <person name="Liu J.Z."/>
            <person name="Shao H.Z."/>
            <person name="Wang X."/>
            <person name="Wang C.C."/>
            <person name="Yang T.C."/>
            <person name="Huo Q.B."/>
            <person name="Li W."/>
            <person name="Chen H.Y."/>
            <person name="Chen S.E."/>
            <person name="Zhou L.G."/>
            <person name="Ni X.B."/>
            <person name="Tian J.H."/>
            <person name="Sheng Y."/>
            <person name="Liu T."/>
            <person name="Pan Y.S."/>
            <person name="Xia L.Y."/>
            <person name="Li J."/>
            <person name="Zhao F."/>
            <person name="Cao W.C."/>
        </authorList>
    </citation>
    <scope>NUCLEOTIDE SEQUENCE</scope>
    <source>
        <strain evidence="3">Rmic-2018</strain>
    </source>
</reference>
<accession>A0A9J6ETE9</accession>
<organism evidence="3 4">
    <name type="scientific">Rhipicephalus microplus</name>
    <name type="common">Cattle tick</name>
    <name type="synonym">Boophilus microplus</name>
    <dbReference type="NCBI Taxonomy" id="6941"/>
    <lineage>
        <taxon>Eukaryota</taxon>
        <taxon>Metazoa</taxon>
        <taxon>Ecdysozoa</taxon>
        <taxon>Arthropoda</taxon>
        <taxon>Chelicerata</taxon>
        <taxon>Arachnida</taxon>
        <taxon>Acari</taxon>
        <taxon>Parasitiformes</taxon>
        <taxon>Ixodida</taxon>
        <taxon>Ixodoidea</taxon>
        <taxon>Ixodidae</taxon>
        <taxon>Rhipicephalinae</taxon>
        <taxon>Rhipicephalus</taxon>
        <taxon>Boophilus</taxon>
    </lineage>
</organism>
<comment type="caution">
    <text evidence="3">The sequence shown here is derived from an EMBL/GenBank/DDBJ whole genome shotgun (WGS) entry which is preliminary data.</text>
</comment>
<reference evidence="3" key="2">
    <citation type="submission" date="2021-09" db="EMBL/GenBank/DDBJ databases">
        <authorList>
            <person name="Jia N."/>
            <person name="Wang J."/>
            <person name="Shi W."/>
            <person name="Du L."/>
            <person name="Sun Y."/>
            <person name="Zhan W."/>
            <person name="Jiang J."/>
            <person name="Wang Q."/>
            <person name="Zhang B."/>
            <person name="Ji P."/>
            <person name="Sakyi L.B."/>
            <person name="Cui X."/>
            <person name="Yuan T."/>
            <person name="Jiang B."/>
            <person name="Yang W."/>
            <person name="Lam T.T.-Y."/>
            <person name="Chang Q."/>
            <person name="Ding S."/>
            <person name="Wang X."/>
            <person name="Zhu J."/>
            <person name="Ruan X."/>
            <person name="Zhao L."/>
            <person name="Wei J."/>
            <person name="Que T."/>
            <person name="Du C."/>
            <person name="Cheng J."/>
            <person name="Dai P."/>
            <person name="Han X."/>
            <person name="Huang E."/>
            <person name="Gao Y."/>
            <person name="Liu J."/>
            <person name="Shao H."/>
            <person name="Ye R."/>
            <person name="Li L."/>
            <person name="Wei W."/>
            <person name="Wang X."/>
            <person name="Wang C."/>
            <person name="Huo Q."/>
            <person name="Li W."/>
            <person name="Guo W."/>
            <person name="Chen H."/>
            <person name="Chen S."/>
            <person name="Zhou L."/>
            <person name="Zhou L."/>
            <person name="Ni X."/>
            <person name="Tian J."/>
            <person name="Zhou Y."/>
            <person name="Sheng Y."/>
            <person name="Liu T."/>
            <person name="Pan Y."/>
            <person name="Xia L."/>
            <person name="Li J."/>
            <person name="Zhao F."/>
            <person name="Cao W."/>
        </authorList>
    </citation>
    <scope>NUCLEOTIDE SEQUENCE</scope>
    <source>
        <strain evidence="3">Rmic-2018</strain>
        <tissue evidence="3">Larvae</tissue>
    </source>
</reference>
<feature type="domain" description="CCHC-type" evidence="2">
    <location>
        <begin position="248"/>
        <end position="261"/>
    </location>
</feature>
<keyword evidence="1" id="KW-0479">Metal-binding</keyword>
<name>A0A9J6ETE9_RHIMP</name>
<dbReference type="GO" id="GO:0003676">
    <property type="term" value="F:nucleic acid binding"/>
    <property type="evidence" value="ECO:0007669"/>
    <property type="project" value="InterPro"/>
</dbReference>
<sequence length="311" mass="33762">MDTVVAEKMDAPLNAVSGMSYAAALGSGMRPRAQGPSRNGPIELQATATQGAGLRQDYVAFLTPVESTDAPAREVARVLKSNIDPVAKGIRDVTLRHTRYGVTVFSHMRQSLINMRNAIEENNVTCNAITVRVPDKRNPHVRFSGVDPEIATQDFVRLLSELDLNLQLNEETCKVRVSFRERTGTMGHVAEVDPEAFKRIMSSSRISIGWTVVRAWEDVHVPTCTFCASYGHGRSSCLVSNDAARATCMRCATEGHTGRECTVREGDAAVKCAACHRAGLSSAGHPAGHLQCPLLMEKVARLRARTNYGGA</sequence>
<keyword evidence="1" id="KW-0863">Zinc-finger</keyword>
<dbReference type="InterPro" id="IPR001878">
    <property type="entry name" value="Znf_CCHC"/>
</dbReference>
<dbReference type="SUPFAM" id="SSF57756">
    <property type="entry name" value="Retrovirus zinc finger-like domains"/>
    <property type="match status" value="1"/>
</dbReference>
<gene>
    <name evidence="3" type="ORF">HPB51_010995</name>
</gene>
<evidence type="ECO:0000313" key="4">
    <source>
        <dbReference type="Proteomes" id="UP000821866"/>
    </source>
</evidence>
<evidence type="ECO:0000256" key="1">
    <source>
        <dbReference type="PROSITE-ProRule" id="PRU00047"/>
    </source>
</evidence>
<dbReference type="PROSITE" id="PS50158">
    <property type="entry name" value="ZF_CCHC"/>
    <property type="match status" value="1"/>
</dbReference>
<proteinExistence type="predicted"/>
<dbReference type="InterPro" id="IPR036875">
    <property type="entry name" value="Znf_CCHC_sf"/>
</dbReference>
<protein>
    <recommendedName>
        <fullName evidence="2">CCHC-type domain-containing protein</fullName>
    </recommendedName>
</protein>
<dbReference type="EMBL" id="JABSTU010000002">
    <property type="protein sequence ID" value="KAH8037468.1"/>
    <property type="molecule type" value="Genomic_DNA"/>
</dbReference>
<dbReference type="GO" id="GO:0008270">
    <property type="term" value="F:zinc ion binding"/>
    <property type="evidence" value="ECO:0007669"/>
    <property type="project" value="UniProtKB-KW"/>
</dbReference>
<evidence type="ECO:0000313" key="3">
    <source>
        <dbReference type="EMBL" id="KAH8037468.1"/>
    </source>
</evidence>
<keyword evidence="4" id="KW-1185">Reference proteome</keyword>
<dbReference type="AlphaFoldDB" id="A0A9J6ETE9"/>
<dbReference type="Proteomes" id="UP000821866">
    <property type="component" value="Chromosome 10"/>
</dbReference>